<accession>A0A0M9GLS9</accession>
<dbReference type="RefSeq" id="WP_053999528.1">
    <property type="nucleotide sequence ID" value="NZ_JXMU01000016.1"/>
</dbReference>
<comment type="similarity">
    <text evidence="1">Belongs to the metallo-dependent hydrolases superfamily.</text>
</comment>
<dbReference type="Pfam" id="PF04909">
    <property type="entry name" value="Amidohydro_2"/>
    <property type="match status" value="1"/>
</dbReference>
<name>A0A0M9GLS9_9HYPH</name>
<dbReference type="InterPro" id="IPR052350">
    <property type="entry name" value="Metallo-dep_Lactonases"/>
</dbReference>
<dbReference type="AlphaFoldDB" id="A0A0M9GLS9"/>
<proteinExistence type="inferred from homology"/>
<dbReference type="PANTHER" id="PTHR43569:SF2">
    <property type="entry name" value="AMIDOHYDROLASE-RELATED DOMAIN-CONTAINING PROTEIN"/>
    <property type="match status" value="1"/>
</dbReference>
<dbReference type="EMBL" id="JXMU01000016">
    <property type="protein sequence ID" value="KPB00837.1"/>
    <property type="molecule type" value="Genomic_DNA"/>
</dbReference>
<organism evidence="3 4">
    <name type="scientific">Ahrensia marina</name>
    <dbReference type="NCBI Taxonomy" id="1514904"/>
    <lineage>
        <taxon>Bacteria</taxon>
        <taxon>Pseudomonadati</taxon>
        <taxon>Pseudomonadota</taxon>
        <taxon>Alphaproteobacteria</taxon>
        <taxon>Hyphomicrobiales</taxon>
        <taxon>Ahrensiaceae</taxon>
        <taxon>Ahrensia</taxon>
    </lineage>
</organism>
<dbReference type="STRING" id="1514904.SU32_11565"/>
<sequence length="279" mass="31063">MIFDTHLHLIDRSKLSYPWLSEVPALDRDASYDDYLSVAKRLGITSTLHMEVDVAEKDQTAETDMIEQLMQTKGGTLRGAIASCRPEAEDFPAYLEKVAARRSVYGLRRVLHVVPDEISQSDLFRSNLNRLANTSLTFDLCLLARQLKIGASLIDACPDVPFILDHCGVPDIAGGGYDTWAKDMKDLSRRPNITAKISGIIAYGDPQTWTLDTLRPYVEHTIKCFGWDRVVWGSDSPVCTLGGNIELWVAATHALIAGCSADEKVKLLQDNAKQLWQLE</sequence>
<evidence type="ECO:0000313" key="3">
    <source>
        <dbReference type="EMBL" id="KPB00837.1"/>
    </source>
</evidence>
<dbReference type="SUPFAM" id="SSF51556">
    <property type="entry name" value="Metallo-dependent hydrolases"/>
    <property type="match status" value="1"/>
</dbReference>
<protein>
    <submittedName>
        <fullName evidence="3">Amidohydrolase</fullName>
    </submittedName>
</protein>
<reference evidence="3 4" key="1">
    <citation type="submission" date="2015-01" db="EMBL/GenBank/DDBJ databases">
        <title>Ahrensia donghaiensis sp. nov., a novel dimethylsulphoniopropionate-cleavage bacterium isolated from seawater and emended descriptions of the genus Ahrensia and Ahrensia kielensis.</title>
        <authorList>
            <person name="Liu J."/>
        </authorList>
    </citation>
    <scope>NUCLEOTIDE SEQUENCE [LARGE SCALE GENOMIC DNA]</scope>
    <source>
        <strain evidence="3 4">LZD062</strain>
    </source>
</reference>
<gene>
    <name evidence="3" type="ORF">SU32_11565</name>
</gene>
<dbReference type="InterPro" id="IPR006680">
    <property type="entry name" value="Amidohydro-rel"/>
</dbReference>
<evidence type="ECO:0000259" key="2">
    <source>
        <dbReference type="Pfam" id="PF04909"/>
    </source>
</evidence>
<keyword evidence="3" id="KW-0378">Hydrolase</keyword>
<evidence type="ECO:0000313" key="4">
    <source>
        <dbReference type="Proteomes" id="UP000038011"/>
    </source>
</evidence>
<evidence type="ECO:0000256" key="1">
    <source>
        <dbReference type="ARBA" id="ARBA00038310"/>
    </source>
</evidence>
<keyword evidence="4" id="KW-1185">Reference proteome</keyword>
<feature type="domain" description="Amidohydrolase-related" evidence="2">
    <location>
        <begin position="4"/>
        <end position="277"/>
    </location>
</feature>
<dbReference type="GO" id="GO:0016787">
    <property type="term" value="F:hydrolase activity"/>
    <property type="evidence" value="ECO:0007669"/>
    <property type="project" value="UniProtKB-KW"/>
</dbReference>
<dbReference type="Gene3D" id="3.20.20.140">
    <property type="entry name" value="Metal-dependent hydrolases"/>
    <property type="match status" value="1"/>
</dbReference>
<dbReference type="PATRIC" id="fig|1514904.3.peg.1156"/>
<dbReference type="InterPro" id="IPR032466">
    <property type="entry name" value="Metal_Hydrolase"/>
</dbReference>
<dbReference type="OrthoDB" id="9787654at2"/>
<dbReference type="Proteomes" id="UP000038011">
    <property type="component" value="Unassembled WGS sequence"/>
</dbReference>
<comment type="caution">
    <text evidence="3">The sequence shown here is derived from an EMBL/GenBank/DDBJ whole genome shotgun (WGS) entry which is preliminary data.</text>
</comment>
<dbReference type="PANTHER" id="PTHR43569">
    <property type="entry name" value="AMIDOHYDROLASE"/>
    <property type="match status" value="1"/>
</dbReference>